<feature type="binding site" evidence="8">
    <location>
        <position position="48"/>
    </location>
    <ligand>
        <name>a divalent metal cation</name>
        <dbReference type="ChEBI" id="CHEBI:60240"/>
    </ligand>
</feature>
<feature type="binding site" evidence="8">
    <location>
        <begin position="9"/>
        <end position="11"/>
    </location>
    <ligand>
        <name>4-CDP-2-C-methyl-D-erythritol 2-phosphate</name>
        <dbReference type="ChEBI" id="CHEBI:57919"/>
    </ligand>
</feature>
<feature type="binding site" evidence="8">
    <location>
        <position position="9"/>
    </location>
    <ligand>
        <name>a divalent metal cation</name>
        <dbReference type="ChEBI" id="CHEBI:60240"/>
    </ligand>
</feature>
<gene>
    <name evidence="8 11" type="primary">ispF</name>
    <name evidence="11" type="ORF">NHE_0124</name>
</gene>
<keyword evidence="12" id="KW-1185">Reference proteome</keyword>
<keyword evidence="6 8" id="KW-0414">Isoprene biosynthesis</keyword>
<feature type="binding site" evidence="8">
    <location>
        <position position="148"/>
    </location>
    <ligand>
        <name>4-CDP-2-C-methyl-D-erythritol 2-phosphate</name>
        <dbReference type="ChEBI" id="CHEBI:57919"/>
    </ligand>
</feature>
<dbReference type="OrthoDB" id="9804336at2"/>
<dbReference type="KEGG" id="nhm:NHE_0124"/>
<dbReference type="GO" id="GO:0046872">
    <property type="term" value="F:metal ion binding"/>
    <property type="evidence" value="ECO:0007669"/>
    <property type="project" value="UniProtKB-KW"/>
</dbReference>
<evidence type="ECO:0000256" key="6">
    <source>
        <dbReference type="ARBA" id="ARBA00023229"/>
    </source>
</evidence>
<dbReference type="EC" id="4.6.1.12" evidence="4 8"/>
<keyword evidence="7 8" id="KW-0456">Lyase</keyword>
<feature type="site" description="Transition state stabilizer" evidence="8">
    <location>
        <position position="40"/>
    </location>
</feature>
<dbReference type="PANTHER" id="PTHR43181:SF1">
    <property type="entry name" value="2-C-METHYL-D-ERYTHRITOL 2,4-CYCLODIPHOSPHATE SYNTHASE, CHLOROPLASTIC"/>
    <property type="match status" value="1"/>
</dbReference>
<comment type="cofactor">
    <cofactor evidence="8">
        <name>a divalent metal cation</name>
        <dbReference type="ChEBI" id="CHEBI:60240"/>
    </cofactor>
    <text evidence="8">Binds 1 divalent metal cation per subunit.</text>
</comment>
<reference evidence="11 12" key="1">
    <citation type="submission" date="2014-03" db="EMBL/GenBank/DDBJ databases">
        <title>Sequencing and Comparison of Genomes and Transcriptome Profiles of Human Ehrlichiosis Agents.</title>
        <authorList>
            <person name="Lin M."/>
            <person name="Daugherty S.C."/>
            <person name="Nagaraj S."/>
            <person name="Cheng Z."/>
            <person name="Xiong Q."/>
            <person name="Lin F.-Y."/>
            <person name="Sengamalay N."/>
            <person name="Ott S."/>
            <person name="Godinez A."/>
            <person name="Tallon L.J."/>
            <person name="Sadzewicz L."/>
            <person name="Fraser C.M."/>
            <person name="Dunning Hotopp J.C."/>
            <person name="Rikihisa Y."/>
        </authorList>
    </citation>
    <scope>NUCLEOTIDE SEQUENCE [LARGE SCALE GENOMIC DNA]</scope>
    <source>
        <strain evidence="11 12">Oregon</strain>
    </source>
</reference>
<dbReference type="Gene3D" id="3.30.1330.50">
    <property type="entry name" value="2-C-methyl-D-erythritol 2,4-cyclodiphosphate synthase"/>
    <property type="match status" value="1"/>
</dbReference>
<feature type="binding site" evidence="8">
    <location>
        <begin position="40"/>
        <end position="41"/>
    </location>
    <ligand>
        <name>4-CDP-2-C-methyl-D-erythritol 2-phosphate</name>
        <dbReference type="ChEBI" id="CHEBI:57919"/>
    </ligand>
</feature>
<dbReference type="SUPFAM" id="SSF69765">
    <property type="entry name" value="IpsF-like"/>
    <property type="match status" value="1"/>
</dbReference>
<dbReference type="EMBL" id="CP007481">
    <property type="protein sequence ID" value="AHX11094.1"/>
    <property type="molecule type" value="Genomic_DNA"/>
</dbReference>
<dbReference type="STRING" id="1286528.NHE_0124"/>
<sequence length="170" mass="18531">MFRIGFGYDVHRIERVQSEDDGFTMLCSIQIPCSYRVIAHSDGDVALHALVDALLGAANIEYANDIGTLFPNTDPQWKGKASSYLVREVISLLSREGYQVNNADLTIVCEAPKIQSYKDVMRGKVAVLLGVAKSQVSIKATTTEKLGFEGRKEGISTYAVVSLIKSDPGS</sequence>
<feature type="binding site" evidence="8">
    <location>
        <begin position="65"/>
        <end position="67"/>
    </location>
    <ligand>
        <name>4-CDP-2-C-methyl-D-erythritol 2-phosphate</name>
        <dbReference type="ChEBI" id="CHEBI:57919"/>
    </ligand>
</feature>
<organism evidence="11 12">
    <name type="scientific">Neorickettsia helminthoeca str. Oregon</name>
    <dbReference type="NCBI Taxonomy" id="1286528"/>
    <lineage>
        <taxon>Bacteria</taxon>
        <taxon>Pseudomonadati</taxon>
        <taxon>Pseudomonadota</taxon>
        <taxon>Alphaproteobacteria</taxon>
        <taxon>Rickettsiales</taxon>
        <taxon>Anaplasmataceae</taxon>
        <taxon>Neorickettsia</taxon>
    </lineage>
</organism>
<dbReference type="InterPro" id="IPR020555">
    <property type="entry name" value="MECDP_synthase_CS"/>
</dbReference>
<evidence type="ECO:0000256" key="8">
    <source>
        <dbReference type="HAMAP-Rule" id="MF_00107"/>
    </source>
</evidence>
<dbReference type="HOGENOM" id="CLU_084630_2_0_5"/>
<dbReference type="PANTHER" id="PTHR43181">
    <property type="entry name" value="2-C-METHYL-D-ERYTHRITOL 2,4-CYCLODIPHOSPHATE SYNTHASE, CHLOROPLASTIC"/>
    <property type="match status" value="1"/>
</dbReference>
<evidence type="ECO:0000256" key="2">
    <source>
        <dbReference type="ARBA" id="ARBA00004709"/>
    </source>
</evidence>
<dbReference type="Pfam" id="PF02542">
    <property type="entry name" value="YgbB"/>
    <property type="match status" value="1"/>
</dbReference>
<evidence type="ECO:0000256" key="1">
    <source>
        <dbReference type="ARBA" id="ARBA00000200"/>
    </source>
</evidence>
<evidence type="ECO:0000256" key="4">
    <source>
        <dbReference type="ARBA" id="ARBA00012579"/>
    </source>
</evidence>
<comment type="catalytic activity">
    <reaction evidence="1 8 9">
        <text>4-CDP-2-C-methyl-D-erythritol 2-phosphate = 2-C-methyl-D-erythritol 2,4-cyclic diphosphate + CMP</text>
        <dbReference type="Rhea" id="RHEA:23864"/>
        <dbReference type="ChEBI" id="CHEBI:57919"/>
        <dbReference type="ChEBI" id="CHEBI:58483"/>
        <dbReference type="ChEBI" id="CHEBI:60377"/>
        <dbReference type="EC" id="4.6.1.12"/>
    </reaction>
</comment>
<dbReference type="CDD" id="cd00554">
    <property type="entry name" value="MECDP_synthase"/>
    <property type="match status" value="1"/>
</dbReference>
<evidence type="ECO:0000256" key="7">
    <source>
        <dbReference type="ARBA" id="ARBA00023239"/>
    </source>
</evidence>
<dbReference type="HAMAP" id="MF_00107">
    <property type="entry name" value="IspF"/>
    <property type="match status" value="1"/>
</dbReference>
<evidence type="ECO:0000313" key="11">
    <source>
        <dbReference type="EMBL" id="AHX11094.1"/>
    </source>
</evidence>
<comment type="subunit">
    <text evidence="8">Homotrimer.</text>
</comment>
<dbReference type="GO" id="GO:0008685">
    <property type="term" value="F:2-C-methyl-D-erythritol 2,4-cyclodiphosphate synthase activity"/>
    <property type="evidence" value="ECO:0007669"/>
    <property type="project" value="UniProtKB-UniRule"/>
</dbReference>
<feature type="binding site" evidence="8">
    <location>
        <position position="11"/>
    </location>
    <ligand>
        <name>a divalent metal cation</name>
        <dbReference type="ChEBI" id="CHEBI:60240"/>
    </ligand>
</feature>
<keyword evidence="5 8" id="KW-0479">Metal-binding</keyword>
<dbReference type="NCBIfam" id="TIGR00151">
    <property type="entry name" value="ispF"/>
    <property type="match status" value="1"/>
</dbReference>
<name>X5HJ57_9RICK</name>
<comment type="pathway">
    <text evidence="2 8">Isoprenoid biosynthesis; isopentenyl diphosphate biosynthesis via DXP pathway; isopentenyl diphosphate from 1-deoxy-D-xylulose 5-phosphate: step 4/6.</text>
</comment>
<feature type="binding site" evidence="8">
    <location>
        <position position="151"/>
    </location>
    <ligand>
        <name>4-CDP-2-C-methyl-D-erythritol 2-phosphate</name>
        <dbReference type="ChEBI" id="CHEBI:57919"/>
    </ligand>
</feature>
<dbReference type="GO" id="GO:0019288">
    <property type="term" value="P:isopentenyl diphosphate biosynthetic process, methylerythritol 4-phosphate pathway"/>
    <property type="evidence" value="ECO:0007669"/>
    <property type="project" value="UniProtKB-UniRule"/>
</dbReference>
<comment type="caution">
    <text evidence="8">Lacks conserved residue(s) required for the propagation of feature annotation.</text>
</comment>
<proteinExistence type="inferred from homology"/>
<comment type="function">
    <text evidence="8">Involved in the biosynthesis of isopentenyl diphosphate (IPP) and dimethylallyl diphosphate (DMAPP), two major building blocks of isoprenoid compounds. Catalyzes the conversion of 4-diphosphocytidyl-2-C-methyl-D-erythritol 2-phosphate (CDP-ME2P) to 2-C-methyl-D-erythritol 2,4-cyclodiphosphate (ME-CPP) with a corresponding release of cytidine 5-monophosphate (CMP).</text>
</comment>
<dbReference type="RefSeq" id="WP_038558836.1">
    <property type="nucleotide sequence ID" value="NZ_CP007481.1"/>
</dbReference>
<comment type="similarity">
    <text evidence="3 8 9">Belongs to the IspF family.</text>
</comment>
<feature type="binding site" evidence="8">
    <location>
        <begin position="141"/>
        <end position="144"/>
    </location>
    <ligand>
        <name>4-CDP-2-C-methyl-D-erythritol 2-phosphate</name>
        <dbReference type="ChEBI" id="CHEBI:57919"/>
    </ligand>
</feature>
<evidence type="ECO:0000256" key="5">
    <source>
        <dbReference type="ARBA" id="ARBA00022723"/>
    </source>
</evidence>
<dbReference type="InterPro" id="IPR003526">
    <property type="entry name" value="MECDP_synthase"/>
</dbReference>
<accession>X5HJ57</accession>
<evidence type="ECO:0000256" key="9">
    <source>
        <dbReference type="RuleBase" id="RU004395"/>
    </source>
</evidence>
<dbReference type="GO" id="GO:0016114">
    <property type="term" value="P:terpenoid biosynthetic process"/>
    <property type="evidence" value="ECO:0007669"/>
    <property type="project" value="InterPro"/>
</dbReference>
<evidence type="ECO:0000256" key="3">
    <source>
        <dbReference type="ARBA" id="ARBA00008480"/>
    </source>
</evidence>
<feature type="site" description="Transition state stabilizer" evidence="8">
    <location>
        <position position="142"/>
    </location>
</feature>
<feature type="binding site" evidence="8">
    <location>
        <begin position="70"/>
        <end position="74"/>
    </location>
    <ligand>
        <name>4-CDP-2-C-methyl-D-erythritol 2-phosphate</name>
        <dbReference type="ChEBI" id="CHEBI:57919"/>
    </ligand>
</feature>
<dbReference type="AlphaFoldDB" id="X5HJ57"/>
<dbReference type="UniPathway" id="UPA00056">
    <property type="reaction ID" value="UER00095"/>
</dbReference>
<evidence type="ECO:0000313" key="12">
    <source>
        <dbReference type="Proteomes" id="UP000023755"/>
    </source>
</evidence>
<dbReference type="PROSITE" id="PS01350">
    <property type="entry name" value="ISPF"/>
    <property type="match status" value="1"/>
</dbReference>
<feature type="domain" description="2-C-methyl-D-erythritol 2,4-cyclodiphosphate synthase" evidence="10">
    <location>
        <begin position="2"/>
        <end position="163"/>
    </location>
</feature>
<dbReference type="InterPro" id="IPR036571">
    <property type="entry name" value="MECDP_synthase_sf"/>
</dbReference>
<dbReference type="Proteomes" id="UP000023755">
    <property type="component" value="Chromosome"/>
</dbReference>
<protein>
    <recommendedName>
        <fullName evidence="4 8">2-C-methyl-D-erythritol 2,4-cyclodiphosphate synthase</fullName>
        <shortName evidence="8">MECDP-synthase</shortName>
        <shortName evidence="8">MECPP-synthase</shortName>
        <shortName evidence="8">MECPS</shortName>
        <ecNumber evidence="4 8">4.6.1.12</ecNumber>
    </recommendedName>
</protein>
<evidence type="ECO:0000259" key="10">
    <source>
        <dbReference type="Pfam" id="PF02542"/>
    </source>
</evidence>